<dbReference type="AlphaFoldDB" id="A0A4Q7KRB6"/>
<evidence type="ECO:0000313" key="4">
    <source>
        <dbReference type="Proteomes" id="UP000294257"/>
    </source>
</evidence>
<dbReference type="GO" id="GO:0003677">
    <property type="term" value="F:DNA binding"/>
    <property type="evidence" value="ECO:0007669"/>
    <property type="project" value="InterPro"/>
</dbReference>
<protein>
    <submittedName>
        <fullName evidence="3">Uncharacterized protein</fullName>
    </submittedName>
</protein>
<name>A0A4Q7KRB6_9PSEU</name>
<evidence type="ECO:0000259" key="2">
    <source>
        <dbReference type="Pfam" id="PF21531"/>
    </source>
</evidence>
<dbReference type="Pfam" id="PF18367">
    <property type="entry name" value="Rv2175c_C"/>
    <property type="match status" value="1"/>
</dbReference>
<evidence type="ECO:0000313" key="3">
    <source>
        <dbReference type="EMBL" id="RZS38946.1"/>
    </source>
</evidence>
<dbReference type="EMBL" id="SGWQ01000004">
    <property type="protein sequence ID" value="RZS38946.1"/>
    <property type="molecule type" value="Genomic_DNA"/>
</dbReference>
<keyword evidence="4" id="KW-1185">Reference proteome</keyword>
<organism evidence="3 4">
    <name type="scientific">Herbihabitans rhizosphaerae</name>
    <dbReference type="NCBI Taxonomy" id="1872711"/>
    <lineage>
        <taxon>Bacteria</taxon>
        <taxon>Bacillati</taxon>
        <taxon>Actinomycetota</taxon>
        <taxon>Actinomycetes</taxon>
        <taxon>Pseudonocardiales</taxon>
        <taxon>Pseudonocardiaceae</taxon>
        <taxon>Herbihabitans</taxon>
    </lineage>
</organism>
<dbReference type="InterPro" id="IPR048576">
    <property type="entry name" value="Rv2175c_wHTH"/>
</dbReference>
<evidence type="ECO:0000259" key="1">
    <source>
        <dbReference type="Pfam" id="PF18367"/>
    </source>
</evidence>
<comment type="caution">
    <text evidence="3">The sequence shown here is derived from an EMBL/GenBank/DDBJ whole genome shotgun (WGS) entry which is preliminary data.</text>
</comment>
<proteinExistence type="predicted"/>
<dbReference type="InterPro" id="IPR041098">
    <property type="entry name" value="Rv2175c_C"/>
</dbReference>
<dbReference type="Pfam" id="PF21531">
    <property type="entry name" value="Rv2175c_wHTH"/>
    <property type="match status" value="1"/>
</dbReference>
<feature type="domain" description="Rv2175c C-terminal" evidence="1">
    <location>
        <begin position="85"/>
        <end position="140"/>
    </location>
</feature>
<gene>
    <name evidence="3" type="ORF">EV193_104157</name>
</gene>
<sequence length="141" mass="15355">MQGGYFVTREDPYLWHRVRVGAIPVADDVLDSGVDVLSLDDVAKRLDCPLTRVQQALRDGQLLAVRRGGELFIPADMLDDEGNVVKGLSGTITVLADAGYTPTDTLSWLFTADDTLPGTPIEALRGNRGREVKRRAQASAF</sequence>
<accession>A0A4Q7KRB6</accession>
<reference evidence="3 4" key="1">
    <citation type="submission" date="2019-02" db="EMBL/GenBank/DDBJ databases">
        <title>Genomic Encyclopedia of Type Strains, Phase IV (KMG-IV): sequencing the most valuable type-strain genomes for metagenomic binning, comparative biology and taxonomic classification.</title>
        <authorList>
            <person name="Goeker M."/>
        </authorList>
    </citation>
    <scope>NUCLEOTIDE SEQUENCE [LARGE SCALE GENOMIC DNA]</scope>
    <source>
        <strain evidence="3 4">DSM 101727</strain>
    </source>
</reference>
<dbReference type="Proteomes" id="UP000294257">
    <property type="component" value="Unassembled WGS sequence"/>
</dbReference>
<feature type="domain" description="DNA-binding protein Rv2175c wHTH" evidence="2">
    <location>
        <begin position="22"/>
        <end position="78"/>
    </location>
</feature>